<dbReference type="GO" id="GO:0006629">
    <property type="term" value="P:lipid metabolic process"/>
    <property type="evidence" value="ECO:0007669"/>
    <property type="project" value="InterPro"/>
</dbReference>
<dbReference type="STRING" id="525245.HMPREF0044_0863"/>
<gene>
    <name evidence="2" type="ORF">HMPREF0044_0863</name>
</gene>
<dbReference type="InterPro" id="IPR017946">
    <property type="entry name" value="PLC-like_Pdiesterase_TIM-brl"/>
</dbReference>
<dbReference type="Pfam" id="PF03009">
    <property type="entry name" value="GDPD"/>
    <property type="match status" value="1"/>
</dbReference>
<dbReference type="Proteomes" id="UP000010301">
    <property type="component" value="Unassembled WGS sequence"/>
</dbReference>
<evidence type="ECO:0000313" key="2">
    <source>
        <dbReference type="EMBL" id="EEH63844.1"/>
    </source>
</evidence>
<evidence type="ECO:0000259" key="1">
    <source>
        <dbReference type="PROSITE" id="PS51704"/>
    </source>
</evidence>
<feature type="domain" description="GP-PDE" evidence="1">
    <location>
        <begin position="20"/>
        <end position="260"/>
    </location>
</feature>
<dbReference type="PANTHER" id="PTHR43805">
    <property type="entry name" value="GLYCEROPHOSPHORYL DIESTER PHOSPHODIESTERASE"/>
    <property type="match status" value="1"/>
</dbReference>
<protein>
    <submittedName>
        <fullName evidence="2">Glycerophosphodiester phosphodiesterase family protein</fullName>
    </submittedName>
</protein>
<dbReference type="PANTHER" id="PTHR43805:SF1">
    <property type="entry name" value="GP-PDE DOMAIN-CONTAINING PROTEIN"/>
    <property type="match status" value="1"/>
</dbReference>
<dbReference type="GO" id="GO:0008081">
    <property type="term" value="F:phosphoric diester hydrolase activity"/>
    <property type="evidence" value="ECO:0007669"/>
    <property type="project" value="InterPro"/>
</dbReference>
<organism evidence="2 3">
    <name type="scientific">Gleimia coleocanis DSM 15436</name>
    <dbReference type="NCBI Taxonomy" id="525245"/>
    <lineage>
        <taxon>Bacteria</taxon>
        <taxon>Bacillati</taxon>
        <taxon>Actinomycetota</taxon>
        <taxon>Actinomycetes</taxon>
        <taxon>Actinomycetales</taxon>
        <taxon>Actinomycetaceae</taxon>
        <taxon>Gleimia</taxon>
    </lineage>
</organism>
<evidence type="ECO:0000313" key="3">
    <source>
        <dbReference type="Proteomes" id="UP000010301"/>
    </source>
</evidence>
<dbReference type="EMBL" id="ACFG01000030">
    <property type="protein sequence ID" value="EEH63844.1"/>
    <property type="molecule type" value="Genomic_DNA"/>
</dbReference>
<name>C0VZY5_9ACTO</name>
<keyword evidence="3" id="KW-1185">Reference proteome</keyword>
<dbReference type="PROSITE" id="PS51704">
    <property type="entry name" value="GP_PDE"/>
    <property type="match status" value="1"/>
</dbReference>
<dbReference type="HOGENOM" id="CLU_030006_3_6_11"/>
<dbReference type="InterPro" id="IPR030395">
    <property type="entry name" value="GP_PDE_dom"/>
</dbReference>
<dbReference type="Gene3D" id="3.20.20.190">
    <property type="entry name" value="Phosphatidylinositol (PI) phosphodiesterase"/>
    <property type="match status" value="1"/>
</dbReference>
<accession>C0VZY5</accession>
<reference evidence="2 3" key="1">
    <citation type="submission" date="2009-01" db="EMBL/GenBank/DDBJ databases">
        <authorList>
            <person name="Qin X."/>
            <person name="Bachman B."/>
            <person name="Battles P."/>
            <person name="Bell A."/>
            <person name="Bess C."/>
            <person name="Bickham C."/>
            <person name="Chaboub L."/>
            <person name="Chen D."/>
            <person name="Coyle M."/>
            <person name="Deiros D.R."/>
            <person name="Dinh H."/>
            <person name="Forbes L."/>
            <person name="Fowler G."/>
            <person name="Francisco L."/>
            <person name="Fu Q."/>
            <person name="Gubbala S."/>
            <person name="Hale W."/>
            <person name="Han Y."/>
            <person name="Hemphill L."/>
            <person name="Highlander S.K."/>
            <person name="Hirani K."/>
            <person name="Hogues M."/>
            <person name="Jackson L."/>
            <person name="Jakkamsetti A."/>
            <person name="Javaid M."/>
            <person name="Jiang H."/>
            <person name="Korchina V."/>
            <person name="Kovar C."/>
            <person name="Lara F."/>
            <person name="Lee S."/>
            <person name="Mata R."/>
            <person name="Mathew T."/>
            <person name="Moen C."/>
            <person name="Morales K."/>
            <person name="Munidasa M."/>
            <person name="Nazareth L."/>
            <person name="Ngo R."/>
            <person name="Nguyen L."/>
            <person name="Okwuonu G."/>
            <person name="Ongeri F."/>
            <person name="Patil S."/>
            <person name="Petrosino J."/>
            <person name="Pham C."/>
            <person name="Pham P."/>
            <person name="Pu L.-L."/>
            <person name="Puazo M."/>
            <person name="Raj R."/>
            <person name="Reid J."/>
            <person name="Rouhana J."/>
            <person name="Saada N."/>
            <person name="Shang Y."/>
            <person name="Simmons D."/>
            <person name="Thornton R."/>
            <person name="Warren J."/>
            <person name="Weissenberger G."/>
            <person name="Zhang J."/>
            <person name="Zhang L."/>
            <person name="Zhou C."/>
            <person name="Zhu D."/>
            <person name="Muzny D."/>
            <person name="Worley K."/>
            <person name="Gibbs R."/>
        </authorList>
    </citation>
    <scope>NUCLEOTIDE SEQUENCE [LARGE SCALE GENOMIC DNA]</scope>
    <source>
        <strain evidence="2 3">DSM 15436</strain>
    </source>
</reference>
<sequence length="267" mass="28988">MQLSQERVVKMYRLGFNASPLVIAHRGGALVAPENSWESLEYCADNGFHYVETDAHLSADGEVILVHDPVLDRVSNGSGLVAEHTWEELSQLRINDSASGFVRLADALDRFPQLFFNIDAKEDEVSLAMVDVIRAHNATDRVCLASFSSTRLADIRAYAPEIATSLGQTEVGRLWSAAQLTVPAKYFKVPGPVDSVVAVQVPLSLGPVKIVTPRFVAHAHKHGLAVHVWTLNTEEEILEALDAGADGIVTDDPGLADLVIATRGLQF</sequence>
<dbReference type="SUPFAM" id="SSF51695">
    <property type="entry name" value="PLC-like phosphodiesterases"/>
    <property type="match status" value="1"/>
</dbReference>
<proteinExistence type="predicted"/>
<dbReference type="eggNOG" id="COG0584">
    <property type="taxonomic scope" value="Bacteria"/>
</dbReference>
<comment type="caution">
    <text evidence="2">The sequence shown here is derived from an EMBL/GenBank/DDBJ whole genome shotgun (WGS) entry which is preliminary data.</text>
</comment>
<dbReference type="AlphaFoldDB" id="C0VZY5"/>